<dbReference type="EMBL" id="SMFQ01000004">
    <property type="protein sequence ID" value="TCJ84453.1"/>
    <property type="molecule type" value="Genomic_DNA"/>
</dbReference>
<evidence type="ECO:0000313" key="2">
    <source>
        <dbReference type="EMBL" id="TCJ84453.1"/>
    </source>
</evidence>
<protein>
    <submittedName>
        <fullName evidence="2">Putative repeat protein (TIGR01451 family)</fullName>
    </submittedName>
</protein>
<dbReference type="NCBIfam" id="TIGR01451">
    <property type="entry name" value="B_ant_repeat"/>
    <property type="match status" value="1"/>
</dbReference>
<evidence type="ECO:0000256" key="1">
    <source>
        <dbReference type="SAM" id="SignalP"/>
    </source>
</evidence>
<feature type="chain" id="PRO_5020612763" evidence="1">
    <location>
        <begin position="25"/>
        <end position="351"/>
    </location>
</feature>
<name>A0A4R1ETC6_9GAMM</name>
<comment type="caution">
    <text evidence="2">The sequence shown here is derived from an EMBL/GenBank/DDBJ whole genome shotgun (WGS) entry which is preliminary data.</text>
</comment>
<feature type="signal peptide" evidence="1">
    <location>
        <begin position="1"/>
        <end position="24"/>
    </location>
</feature>
<reference evidence="2 3" key="1">
    <citation type="submission" date="2019-03" db="EMBL/GenBank/DDBJ databases">
        <title>Genomic Encyclopedia of Type Strains, Phase IV (KMG-IV): sequencing the most valuable type-strain genomes for metagenomic binning, comparative biology and taxonomic classification.</title>
        <authorList>
            <person name="Goeker M."/>
        </authorList>
    </citation>
    <scope>NUCLEOTIDE SEQUENCE [LARGE SCALE GENOMIC DNA]</scope>
    <source>
        <strain evidence="2 3">DSM 24830</strain>
    </source>
</reference>
<keyword evidence="1" id="KW-0732">Signal</keyword>
<accession>A0A4R1ETC6</accession>
<sequence>MKMKIISSLISVAVLSAVTHPIYAAGTAADTDINNTASISYNVGGTAQTPIESSETGNSIAGVGAGTATTFKVDKKIDLSVTPGSNVNVVPGTSAQSITFTVTNEGNSTENFNLTPSQVTGDIFDTSACSVAAPASLPVSIAADGTASVTVNCDIPASGGVVVNGATSDIDLLAVVDGVTETTGTDTANAVDTVFADDIGTATDEAIAGTGAAGNRNAAHSAINTYVVNTADITVKKTSAVTADPINGSTNPKRIPGATIEYTIEVTNADGAADAAGLIISDILPVGTGAVGGATASTNGLEFVSCSSTGDATAAVTCSESGGTVTTSAFTLPGGSGSASVQTLTIIATVK</sequence>
<dbReference type="InterPro" id="IPR047589">
    <property type="entry name" value="DUF11_rpt"/>
</dbReference>
<evidence type="ECO:0000313" key="3">
    <source>
        <dbReference type="Proteomes" id="UP000294887"/>
    </source>
</evidence>
<dbReference type="OrthoDB" id="28717at2"/>
<organism evidence="2 3">
    <name type="scientific">Cocleimonas flava</name>
    <dbReference type="NCBI Taxonomy" id="634765"/>
    <lineage>
        <taxon>Bacteria</taxon>
        <taxon>Pseudomonadati</taxon>
        <taxon>Pseudomonadota</taxon>
        <taxon>Gammaproteobacteria</taxon>
        <taxon>Thiotrichales</taxon>
        <taxon>Thiotrichaceae</taxon>
        <taxon>Cocleimonas</taxon>
    </lineage>
</organism>
<keyword evidence="3" id="KW-1185">Reference proteome</keyword>
<dbReference type="AlphaFoldDB" id="A0A4R1ETC6"/>
<proteinExistence type="predicted"/>
<dbReference type="RefSeq" id="WP_131906211.1">
    <property type="nucleotide sequence ID" value="NZ_BAAAFU010000006.1"/>
</dbReference>
<dbReference type="Proteomes" id="UP000294887">
    <property type="component" value="Unassembled WGS sequence"/>
</dbReference>
<gene>
    <name evidence="2" type="ORF">EV695_2410</name>
</gene>